<name>A0AA91Q063_CLALS</name>
<evidence type="ECO:0000313" key="1">
    <source>
        <dbReference type="EMBL" id="OVF08445.1"/>
    </source>
</evidence>
<accession>A0AA91Q063</accession>
<organism evidence="1 2">
    <name type="scientific">Clavispora lusitaniae</name>
    <name type="common">Candida lusitaniae</name>
    <dbReference type="NCBI Taxonomy" id="36911"/>
    <lineage>
        <taxon>Eukaryota</taxon>
        <taxon>Fungi</taxon>
        <taxon>Dikarya</taxon>
        <taxon>Ascomycota</taxon>
        <taxon>Saccharomycotina</taxon>
        <taxon>Pichiomycetes</taxon>
        <taxon>Metschnikowiaceae</taxon>
        <taxon>Clavispora</taxon>
    </lineage>
</organism>
<dbReference type="EMBL" id="LYUB02000008">
    <property type="protein sequence ID" value="OVF08445.1"/>
    <property type="molecule type" value="Genomic_DNA"/>
</dbReference>
<dbReference type="KEGG" id="clus:A9F13_08g01452"/>
<dbReference type="Proteomes" id="UP000195602">
    <property type="component" value="Unassembled WGS sequence"/>
</dbReference>
<reference evidence="1 2" key="1">
    <citation type="submission" date="2017-04" db="EMBL/GenBank/DDBJ databases">
        <title>Draft genome of the yeast Clavispora lusitaniae type strain CBS 6936.</title>
        <authorList>
            <person name="Durrens P."/>
            <person name="Klopp C."/>
            <person name="Biteau N."/>
            <person name="Fitton-Ouhabi V."/>
            <person name="Dementhon K."/>
            <person name="Accoceberry I."/>
            <person name="Sherman D.J."/>
            <person name="Noel T."/>
        </authorList>
    </citation>
    <scope>NUCLEOTIDE SEQUENCE [LARGE SCALE GENOMIC DNA]</scope>
    <source>
        <strain evidence="1 2">CBS 6936</strain>
    </source>
</reference>
<protein>
    <submittedName>
        <fullName evidence="1">Chromatin structure-remodeling complex protein</fullName>
    </submittedName>
</protein>
<comment type="caution">
    <text evidence="1">The sequence shown here is derived from an EMBL/GenBank/DDBJ whole genome shotgun (WGS) entry which is preliminary data.</text>
</comment>
<proteinExistence type="predicted"/>
<gene>
    <name evidence="1" type="ORF">A9F13_08g01452</name>
</gene>
<dbReference type="AlphaFoldDB" id="A0AA91Q063"/>
<evidence type="ECO:0000313" key="2">
    <source>
        <dbReference type="Proteomes" id="UP000195602"/>
    </source>
</evidence>
<sequence length="522" mass="58868">MKQEDQETRFKTLIDDLVPVLSHADKQGLLQKEVIPKNFFEKNPNQIIQAHQEYIESQPTHEKTSVTQKLKKGYHNVYEFYHDIKLVAGNEIAQHDVGSDEYVQTDFFYKFATEILLREVGTIGLRLQAHEIEEDTLGILRDDFDKISNSYTVSNGEIITYLHKYEEPVAPAFHGVYGSQQPVQTKTITQPLFTSLIGKSSIDPRNSVVPDPYQLAKVVGSSKALAGNSSTFRFFSKATSRIPPLSQAPAQVLDSFFHPNWYTIEAPKWLIYKERTLKPPVDSTLVKNVESDDLRAYEKKCVTMSFAPTSDSRNSVLSEELKTSVWLNHIGLKKVEEIRRSYYEKQSSPIPVANEVATSEKVAEGNDKTELISVDNLSDADSNVIKLENLASFNPEAYLSFQELKKEKSDLVKSPREVQKAISIHLLQLNKLRQQRFLQSGSIEPSSAELVVYKKIIKLMTLLAETAQGQQVSLALSKKLPVLLNEYHGVLPGPLPQKNISSTKAGRLSGIRGPYKKRGRFA</sequence>